<dbReference type="InterPro" id="IPR023577">
    <property type="entry name" value="CYTH_domain"/>
</dbReference>
<dbReference type="InterPro" id="IPR012042">
    <property type="entry name" value="NeuTTM/CthTTM-like"/>
</dbReference>
<dbReference type="Pfam" id="PF01928">
    <property type="entry name" value="CYTH"/>
    <property type="match status" value="1"/>
</dbReference>
<keyword evidence="3" id="KW-1185">Reference proteome</keyword>
<dbReference type="SUPFAM" id="SSF55154">
    <property type="entry name" value="CYTH-like phosphatases"/>
    <property type="match status" value="1"/>
</dbReference>
<accession>A0ABW3N512</accession>
<dbReference type="Gene3D" id="2.40.320.10">
    <property type="entry name" value="Hypothetical Protein Pfu-838710-001"/>
    <property type="match status" value="1"/>
</dbReference>
<gene>
    <name evidence="2" type="ORF">ACFQ1Q_05570</name>
</gene>
<evidence type="ECO:0000313" key="2">
    <source>
        <dbReference type="EMBL" id="MFD1062707.1"/>
    </source>
</evidence>
<dbReference type="RefSeq" id="WP_386128813.1">
    <property type="nucleotide sequence ID" value="NZ_JBHTJL010000009.1"/>
</dbReference>
<dbReference type="PANTHER" id="PTHR40114">
    <property type="entry name" value="SLR0698 PROTEIN"/>
    <property type="match status" value="1"/>
</dbReference>
<feature type="domain" description="CYTH" evidence="1">
    <location>
        <begin position="2"/>
        <end position="150"/>
    </location>
</feature>
<organism evidence="2 3">
    <name type="scientific">Winogradskyella litorisediminis</name>
    <dbReference type="NCBI Taxonomy" id="1156618"/>
    <lineage>
        <taxon>Bacteria</taxon>
        <taxon>Pseudomonadati</taxon>
        <taxon>Bacteroidota</taxon>
        <taxon>Flavobacteriia</taxon>
        <taxon>Flavobacteriales</taxon>
        <taxon>Flavobacteriaceae</taxon>
        <taxon>Winogradskyella</taxon>
    </lineage>
</organism>
<dbReference type="Proteomes" id="UP001597013">
    <property type="component" value="Unassembled WGS sequence"/>
</dbReference>
<dbReference type="SMART" id="SM01118">
    <property type="entry name" value="CYTH"/>
    <property type="match status" value="1"/>
</dbReference>
<dbReference type="CDD" id="cd07891">
    <property type="entry name" value="CYTH-like_CthTTM-like_1"/>
    <property type="match status" value="1"/>
</dbReference>
<comment type="caution">
    <text evidence="2">The sequence shown here is derived from an EMBL/GenBank/DDBJ whole genome shotgun (WGS) entry which is preliminary data.</text>
</comment>
<sequence>MAVEIERKFLVKSEAFKTEAFYSYQIKQGFLNSNPERTVRIRIKKDKGILTVKGKSSSDGLSRFEWEKDINLDEAEALLKLCEKGIIDKTRYEVKIGKHLYEVDVFFGDNEGLIIAEVELNSEAEVFEKPDWLGNEVTGDVRYYNSNLSKRPFKDWKFDSVK</sequence>
<proteinExistence type="predicted"/>
<dbReference type="PANTHER" id="PTHR40114:SF1">
    <property type="entry name" value="SLR0698 PROTEIN"/>
    <property type="match status" value="1"/>
</dbReference>
<dbReference type="PROSITE" id="PS51707">
    <property type="entry name" value="CYTH"/>
    <property type="match status" value="1"/>
</dbReference>
<evidence type="ECO:0000313" key="3">
    <source>
        <dbReference type="Proteomes" id="UP001597013"/>
    </source>
</evidence>
<dbReference type="PIRSF" id="PIRSF016487">
    <property type="entry name" value="CYTH_UCP016487"/>
    <property type="match status" value="1"/>
</dbReference>
<dbReference type="InterPro" id="IPR033469">
    <property type="entry name" value="CYTH-like_dom_sf"/>
</dbReference>
<reference evidence="3" key="1">
    <citation type="journal article" date="2019" name="Int. J. Syst. Evol. Microbiol.">
        <title>The Global Catalogue of Microorganisms (GCM) 10K type strain sequencing project: providing services to taxonomists for standard genome sequencing and annotation.</title>
        <authorList>
            <consortium name="The Broad Institute Genomics Platform"/>
            <consortium name="The Broad Institute Genome Sequencing Center for Infectious Disease"/>
            <person name="Wu L."/>
            <person name="Ma J."/>
        </authorList>
    </citation>
    <scope>NUCLEOTIDE SEQUENCE [LARGE SCALE GENOMIC DNA]</scope>
    <source>
        <strain evidence="3">CCUG 62215</strain>
    </source>
</reference>
<evidence type="ECO:0000259" key="1">
    <source>
        <dbReference type="PROSITE" id="PS51707"/>
    </source>
</evidence>
<name>A0ABW3N512_9FLAO</name>
<protein>
    <submittedName>
        <fullName evidence="2">CYTH domain-containing protein</fullName>
    </submittedName>
</protein>
<dbReference type="EMBL" id="JBHTJL010000009">
    <property type="protein sequence ID" value="MFD1062707.1"/>
    <property type="molecule type" value="Genomic_DNA"/>
</dbReference>